<name>A0A9X1ZAM9_9GAMM</name>
<accession>A0A9X1ZAM9</accession>
<feature type="transmembrane region" description="Helical" evidence="2">
    <location>
        <begin position="92"/>
        <end position="110"/>
    </location>
</feature>
<protein>
    <submittedName>
        <fullName evidence="3">DUF805 domain-containing protein</fullName>
    </submittedName>
</protein>
<dbReference type="Proteomes" id="UP001139293">
    <property type="component" value="Unassembled WGS sequence"/>
</dbReference>
<keyword evidence="4" id="KW-1185">Reference proteome</keyword>
<feature type="transmembrane region" description="Helical" evidence="2">
    <location>
        <begin position="24"/>
        <end position="55"/>
    </location>
</feature>
<dbReference type="RefSeq" id="WP_248949130.1">
    <property type="nucleotide sequence ID" value="NZ_JAKILB010000003.1"/>
</dbReference>
<proteinExistence type="predicted"/>
<organism evidence="3 4">
    <name type="scientific">Shewanella pneumatophori</name>
    <dbReference type="NCBI Taxonomy" id="314092"/>
    <lineage>
        <taxon>Bacteria</taxon>
        <taxon>Pseudomonadati</taxon>
        <taxon>Pseudomonadota</taxon>
        <taxon>Gammaproteobacteria</taxon>
        <taxon>Alteromonadales</taxon>
        <taxon>Shewanellaceae</taxon>
        <taxon>Shewanella</taxon>
    </lineage>
</organism>
<feature type="region of interest" description="Disordered" evidence="1">
    <location>
        <begin position="130"/>
        <end position="157"/>
    </location>
</feature>
<keyword evidence="2" id="KW-0472">Membrane</keyword>
<sequence length="403" mass="43811">MQIKSLFCVVGLDNSKRFSVISSLIYLALFISVALIGPSGLLYVPALVLAPILALTSLRRLRDSGKPALFTLVTLLPFILVIITLVHIQSMMLLLTFLLLAVLTIGYLAIQPAISNADYVQGYSGPVEMKETARPMRKENQRSRVEPTLGGGEPSFSAAINASDENADVVDYSADVQRSAATSTETESRAKFDTQPSSNAEPANNTYQQDRLAQHRRHRGSRQAQPALGQLQQFIEANKKGVLIGAGGIVGSMLLISLWTLIPSSEQEDVNLSVADDQVITEAKVERISTAMPDDFSLALEDDVLIMRWLGDSGAPENLWSLATAKGDRTCSRLRFNNGTEYRPLVVNLLADTGTEARFSPLDTEAIVIDMARRGNVSLCGYNFSLKGSQAALGKVAAFRDYL</sequence>
<evidence type="ECO:0000256" key="2">
    <source>
        <dbReference type="SAM" id="Phobius"/>
    </source>
</evidence>
<reference evidence="3" key="1">
    <citation type="submission" date="2022-01" db="EMBL/GenBank/DDBJ databases">
        <title>Whole genome-based taxonomy of the Shewanellaceae.</title>
        <authorList>
            <person name="Martin-Rodriguez A.J."/>
        </authorList>
    </citation>
    <scope>NUCLEOTIDE SEQUENCE</scope>
    <source>
        <strain evidence="3">KCTC 23973</strain>
    </source>
</reference>
<feature type="compositionally biased region" description="Basic and acidic residues" evidence="1">
    <location>
        <begin position="130"/>
        <end position="145"/>
    </location>
</feature>
<feature type="transmembrane region" description="Helical" evidence="2">
    <location>
        <begin position="242"/>
        <end position="262"/>
    </location>
</feature>
<feature type="compositionally biased region" description="Polar residues" evidence="1">
    <location>
        <begin position="194"/>
        <end position="211"/>
    </location>
</feature>
<comment type="caution">
    <text evidence="3">The sequence shown here is derived from an EMBL/GenBank/DDBJ whole genome shotgun (WGS) entry which is preliminary data.</text>
</comment>
<gene>
    <name evidence="3" type="ORF">L2740_05635</name>
</gene>
<keyword evidence="2" id="KW-1133">Transmembrane helix</keyword>
<feature type="region of interest" description="Disordered" evidence="1">
    <location>
        <begin position="178"/>
        <end position="225"/>
    </location>
</feature>
<evidence type="ECO:0000256" key="1">
    <source>
        <dbReference type="SAM" id="MobiDB-lite"/>
    </source>
</evidence>
<dbReference type="AlphaFoldDB" id="A0A9X1ZAM9"/>
<evidence type="ECO:0000313" key="4">
    <source>
        <dbReference type="Proteomes" id="UP001139293"/>
    </source>
</evidence>
<evidence type="ECO:0000313" key="3">
    <source>
        <dbReference type="EMBL" id="MCL1138026.1"/>
    </source>
</evidence>
<keyword evidence="2" id="KW-0812">Transmembrane</keyword>
<dbReference type="EMBL" id="JAKILB010000003">
    <property type="protein sequence ID" value="MCL1138026.1"/>
    <property type="molecule type" value="Genomic_DNA"/>
</dbReference>
<feature type="transmembrane region" description="Helical" evidence="2">
    <location>
        <begin position="67"/>
        <end position="86"/>
    </location>
</feature>